<dbReference type="GO" id="GO:0019432">
    <property type="term" value="P:triglyceride biosynthetic process"/>
    <property type="evidence" value="ECO:0007669"/>
    <property type="project" value="UniProtKB-UniPathway"/>
</dbReference>
<dbReference type="AlphaFoldDB" id="A0A437RL49"/>
<keyword evidence="15" id="KW-1185">Reference proteome</keyword>
<evidence type="ECO:0000256" key="10">
    <source>
        <dbReference type="ARBA" id="ARBA00048109"/>
    </source>
</evidence>
<evidence type="ECO:0000256" key="5">
    <source>
        <dbReference type="ARBA" id="ARBA00022516"/>
    </source>
</evidence>
<keyword evidence="5" id="KW-0444">Lipid biosynthesis</keyword>
<dbReference type="OrthoDB" id="9810950at2"/>
<keyword evidence="9 14" id="KW-0012">Acyltransferase</keyword>
<dbReference type="GO" id="GO:0005886">
    <property type="term" value="C:plasma membrane"/>
    <property type="evidence" value="ECO:0007669"/>
    <property type="project" value="TreeGrafter"/>
</dbReference>
<evidence type="ECO:0000256" key="8">
    <source>
        <dbReference type="ARBA" id="ARBA00023098"/>
    </source>
</evidence>
<dbReference type="Gene3D" id="3.30.559.10">
    <property type="entry name" value="Chloramphenicol acetyltransferase-like domain"/>
    <property type="match status" value="1"/>
</dbReference>
<dbReference type="InterPro" id="IPR009721">
    <property type="entry name" value="O-acyltransferase_WSD1_C"/>
</dbReference>
<evidence type="ECO:0000313" key="15">
    <source>
        <dbReference type="Proteomes" id="UP000285575"/>
    </source>
</evidence>
<dbReference type="InterPro" id="IPR023213">
    <property type="entry name" value="CAT-like_dom_sf"/>
</dbReference>
<accession>A0A437RL49</accession>
<dbReference type="PANTHER" id="PTHR31650">
    <property type="entry name" value="O-ACYLTRANSFERASE (WSD1-LIKE) FAMILY PROTEIN"/>
    <property type="match status" value="1"/>
</dbReference>
<feature type="domain" description="O-acyltransferase WSD1 C-terminal" evidence="13">
    <location>
        <begin position="323"/>
        <end position="464"/>
    </location>
</feature>
<comment type="pathway">
    <text evidence="2">Lipid metabolism.</text>
</comment>
<dbReference type="EC" id="2.3.1.20" evidence="4"/>
<proteinExistence type="inferred from homology"/>
<keyword evidence="11" id="KW-0812">Transmembrane</keyword>
<dbReference type="NCBIfam" id="TIGR02946">
    <property type="entry name" value="acyl_WS_DGAT"/>
    <property type="match status" value="1"/>
</dbReference>
<comment type="catalytic activity">
    <reaction evidence="10">
        <text>an acyl-CoA + a 1,2-diacyl-sn-glycerol = a triacyl-sn-glycerol + CoA</text>
        <dbReference type="Rhea" id="RHEA:10868"/>
        <dbReference type="ChEBI" id="CHEBI:17815"/>
        <dbReference type="ChEBI" id="CHEBI:57287"/>
        <dbReference type="ChEBI" id="CHEBI:58342"/>
        <dbReference type="ChEBI" id="CHEBI:64615"/>
        <dbReference type="EC" id="2.3.1.20"/>
    </reaction>
</comment>
<evidence type="ECO:0000256" key="3">
    <source>
        <dbReference type="ARBA" id="ARBA00009587"/>
    </source>
</evidence>
<sequence length="479" mass="51899">MSHAAERMSRVDTAWLRMDNEVNLMMIVGVWLLTPALTLEALRERIESKLLKYERFRHKAVADAMGATWVPDDDFDIARHVVRATLQRQPGESERHALQRLCGELAMTPLDPARPLWQFHFIEDYEGGSALVARVHHCIGDGIALISVMMSITDGGAEPPKRRKREAAEDAGEADWLADAVLKPLTDLTIKAIGMYGGGMAKSIDMLANPYQPLLGSMDMARTGYKVLGDVAALAVMPDDSPTLLKGKPAGRKAVAWSEPMSLDAVKTIGKGLGCSVNDVLLGCVAGAIGEYLRGRGEDPAGKEIRAMVPVNLRPLDKAWQLGNRFGLAPLVLPIGISNPVERTYAVHQRMNELKGSYQPLLAFAVLAMSGLFIKPVQDAVLGMFAKKATAVMTNVPGPAAPLKFCGSTLRQTMFWVPASGDIGVGVSILSYGGGVQFGLITDAGLCPEPQQIIDRFEPEFEKLLYLTLMLPWAGQDGA</sequence>
<reference evidence="14 15" key="1">
    <citation type="submission" date="2019-01" db="EMBL/GenBank/DDBJ databases">
        <authorList>
            <person name="Chen W.-M."/>
        </authorList>
    </citation>
    <scope>NUCLEOTIDE SEQUENCE [LARGE SCALE GENOMIC DNA]</scope>
    <source>
        <strain evidence="14 15">KYPY4</strain>
    </source>
</reference>
<evidence type="ECO:0000259" key="12">
    <source>
        <dbReference type="Pfam" id="PF03007"/>
    </source>
</evidence>
<keyword evidence="7" id="KW-0319">Glycerol metabolism</keyword>
<evidence type="ECO:0000256" key="11">
    <source>
        <dbReference type="SAM" id="Phobius"/>
    </source>
</evidence>
<dbReference type="GO" id="GO:0004144">
    <property type="term" value="F:diacylglycerol O-acyltransferase activity"/>
    <property type="evidence" value="ECO:0007669"/>
    <property type="project" value="UniProtKB-EC"/>
</dbReference>
<dbReference type="SUPFAM" id="SSF52777">
    <property type="entry name" value="CoA-dependent acyltransferases"/>
    <property type="match status" value="1"/>
</dbReference>
<gene>
    <name evidence="14" type="ORF">EOE66_06290</name>
</gene>
<evidence type="ECO:0000256" key="1">
    <source>
        <dbReference type="ARBA" id="ARBA00004771"/>
    </source>
</evidence>
<dbReference type="EMBL" id="SACR01000002">
    <property type="protein sequence ID" value="RVU47352.1"/>
    <property type="molecule type" value="Genomic_DNA"/>
</dbReference>
<feature type="domain" description="O-acyltransferase WSD1-like N-terminal" evidence="12">
    <location>
        <begin position="8"/>
        <end position="280"/>
    </location>
</feature>
<dbReference type="PANTHER" id="PTHR31650:SF1">
    <property type="entry name" value="WAX ESTER SYNTHASE_DIACYLGLYCEROL ACYLTRANSFERASE 4-RELATED"/>
    <property type="match status" value="1"/>
</dbReference>
<evidence type="ECO:0000256" key="6">
    <source>
        <dbReference type="ARBA" id="ARBA00022679"/>
    </source>
</evidence>
<evidence type="ECO:0000256" key="4">
    <source>
        <dbReference type="ARBA" id="ARBA00013244"/>
    </source>
</evidence>
<dbReference type="RefSeq" id="WP_128227816.1">
    <property type="nucleotide sequence ID" value="NZ_SACR01000002.1"/>
</dbReference>
<dbReference type="InterPro" id="IPR014292">
    <property type="entry name" value="Acyl_transf_WS/DGAT"/>
</dbReference>
<evidence type="ECO:0000313" key="14">
    <source>
        <dbReference type="EMBL" id="RVU47352.1"/>
    </source>
</evidence>
<evidence type="ECO:0000256" key="2">
    <source>
        <dbReference type="ARBA" id="ARBA00005189"/>
    </source>
</evidence>
<dbReference type="GO" id="GO:0006071">
    <property type="term" value="P:glycerol metabolic process"/>
    <property type="evidence" value="ECO:0007669"/>
    <property type="project" value="UniProtKB-KW"/>
</dbReference>
<dbReference type="Pfam" id="PF03007">
    <property type="entry name" value="WS_DGAT_cat"/>
    <property type="match status" value="1"/>
</dbReference>
<dbReference type="InterPro" id="IPR004255">
    <property type="entry name" value="O-acyltransferase_WSD1_N"/>
</dbReference>
<evidence type="ECO:0000259" key="13">
    <source>
        <dbReference type="Pfam" id="PF06974"/>
    </source>
</evidence>
<keyword evidence="6 14" id="KW-0808">Transferase</keyword>
<evidence type="ECO:0000256" key="7">
    <source>
        <dbReference type="ARBA" id="ARBA00022798"/>
    </source>
</evidence>
<feature type="transmembrane region" description="Helical" evidence="11">
    <location>
        <begin position="22"/>
        <end position="42"/>
    </location>
</feature>
<keyword evidence="8" id="KW-0443">Lipid metabolism</keyword>
<organism evidence="14 15">
    <name type="scientific">Rubrivivax rivuli</name>
    <dbReference type="NCBI Taxonomy" id="1862385"/>
    <lineage>
        <taxon>Bacteria</taxon>
        <taxon>Pseudomonadati</taxon>
        <taxon>Pseudomonadota</taxon>
        <taxon>Betaproteobacteria</taxon>
        <taxon>Burkholderiales</taxon>
        <taxon>Sphaerotilaceae</taxon>
        <taxon>Rubrivivax</taxon>
    </lineage>
</organism>
<keyword evidence="11" id="KW-0472">Membrane</keyword>
<dbReference type="Pfam" id="PF06974">
    <property type="entry name" value="WS_DGAT_C"/>
    <property type="match status" value="1"/>
</dbReference>
<evidence type="ECO:0000256" key="9">
    <source>
        <dbReference type="ARBA" id="ARBA00023315"/>
    </source>
</evidence>
<comment type="caution">
    <text evidence="14">The sequence shown here is derived from an EMBL/GenBank/DDBJ whole genome shotgun (WGS) entry which is preliminary data.</text>
</comment>
<comment type="similarity">
    <text evidence="3">Belongs to the long-chain O-acyltransferase family.</text>
</comment>
<keyword evidence="11" id="KW-1133">Transmembrane helix</keyword>
<dbReference type="UniPathway" id="UPA00282"/>
<name>A0A437RL49_9BURK</name>
<dbReference type="InterPro" id="IPR045034">
    <property type="entry name" value="O-acyltransferase_WSD1-like"/>
</dbReference>
<protein>
    <recommendedName>
        <fullName evidence="4">diacylglycerol O-acyltransferase</fullName>
        <ecNumber evidence="4">2.3.1.20</ecNumber>
    </recommendedName>
</protein>
<comment type="pathway">
    <text evidence="1">Glycerolipid metabolism; triacylglycerol biosynthesis.</text>
</comment>
<dbReference type="Proteomes" id="UP000285575">
    <property type="component" value="Unassembled WGS sequence"/>
</dbReference>